<dbReference type="PANTHER" id="PTHR39515:SF2">
    <property type="entry name" value="HTH-TYPE TRANSCRIPTIONAL REGULATOR RV0880"/>
    <property type="match status" value="1"/>
</dbReference>
<sequence>MSPSTPIPRDDLPQQLTLLCSQFARMAARSAKVGVSSVSWRVLATIQRRGPLRLSEIAERENVSRSTATAVIQRLEDEGFVDRATDPTDSRSWLVSLTAAGDEQLAVWRGQMAEHVGPLLDALPEADLDALSRAAGVLAALVETHDS</sequence>
<gene>
    <name evidence="2" type="ORF">ACFSDA_05010</name>
</gene>
<dbReference type="PANTHER" id="PTHR39515">
    <property type="entry name" value="CONSERVED PROTEIN"/>
    <property type="match status" value="1"/>
</dbReference>
<dbReference type="RefSeq" id="WP_240811201.1">
    <property type="nucleotide sequence ID" value="NZ_BAAAIS010000002.1"/>
</dbReference>
<dbReference type="SUPFAM" id="SSF46785">
    <property type="entry name" value="Winged helix' DNA-binding domain"/>
    <property type="match status" value="1"/>
</dbReference>
<dbReference type="PROSITE" id="PS50995">
    <property type="entry name" value="HTH_MARR_2"/>
    <property type="match status" value="1"/>
</dbReference>
<protein>
    <submittedName>
        <fullName evidence="2">MarR family winged helix-turn-helix transcriptional regulator</fullName>
    </submittedName>
</protein>
<comment type="caution">
    <text evidence="2">The sequence shown here is derived from an EMBL/GenBank/DDBJ whole genome shotgun (WGS) entry which is preliminary data.</text>
</comment>
<evidence type="ECO:0000313" key="2">
    <source>
        <dbReference type="EMBL" id="MFD1834434.1"/>
    </source>
</evidence>
<dbReference type="SMART" id="SM00347">
    <property type="entry name" value="HTH_MARR"/>
    <property type="match status" value="1"/>
</dbReference>
<evidence type="ECO:0000313" key="3">
    <source>
        <dbReference type="Proteomes" id="UP001597280"/>
    </source>
</evidence>
<dbReference type="Pfam" id="PF01047">
    <property type="entry name" value="MarR"/>
    <property type="match status" value="1"/>
</dbReference>
<dbReference type="InterPro" id="IPR052526">
    <property type="entry name" value="HTH-type_Bedaq_tolerance"/>
</dbReference>
<dbReference type="Gene3D" id="1.10.10.10">
    <property type="entry name" value="Winged helix-like DNA-binding domain superfamily/Winged helix DNA-binding domain"/>
    <property type="match status" value="1"/>
</dbReference>
<dbReference type="InterPro" id="IPR000835">
    <property type="entry name" value="HTH_MarR-typ"/>
</dbReference>
<dbReference type="Proteomes" id="UP001597280">
    <property type="component" value="Unassembled WGS sequence"/>
</dbReference>
<organism evidence="2 3">
    <name type="scientific">Brachybacterium rhamnosum</name>
    <dbReference type="NCBI Taxonomy" id="173361"/>
    <lineage>
        <taxon>Bacteria</taxon>
        <taxon>Bacillati</taxon>
        <taxon>Actinomycetota</taxon>
        <taxon>Actinomycetes</taxon>
        <taxon>Micrococcales</taxon>
        <taxon>Dermabacteraceae</taxon>
        <taxon>Brachybacterium</taxon>
    </lineage>
</organism>
<feature type="domain" description="HTH marR-type" evidence="1">
    <location>
        <begin position="9"/>
        <end position="140"/>
    </location>
</feature>
<proteinExistence type="predicted"/>
<evidence type="ECO:0000259" key="1">
    <source>
        <dbReference type="PROSITE" id="PS50995"/>
    </source>
</evidence>
<dbReference type="InterPro" id="IPR036388">
    <property type="entry name" value="WH-like_DNA-bd_sf"/>
</dbReference>
<dbReference type="InterPro" id="IPR036390">
    <property type="entry name" value="WH_DNA-bd_sf"/>
</dbReference>
<keyword evidence="3" id="KW-1185">Reference proteome</keyword>
<reference evidence="3" key="1">
    <citation type="journal article" date="2019" name="Int. J. Syst. Evol. Microbiol.">
        <title>The Global Catalogue of Microorganisms (GCM) 10K type strain sequencing project: providing services to taxonomists for standard genome sequencing and annotation.</title>
        <authorList>
            <consortium name="The Broad Institute Genomics Platform"/>
            <consortium name="The Broad Institute Genome Sequencing Center for Infectious Disease"/>
            <person name="Wu L."/>
            <person name="Ma J."/>
        </authorList>
    </citation>
    <scope>NUCLEOTIDE SEQUENCE [LARGE SCALE GENOMIC DNA]</scope>
    <source>
        <strain evidence="3">JCM 11650</strain>
    </source>
</reference>
<name>A0ABW4PUI6_9MICO</name>
<dbReference type="EMBL" id="JBHUFL010000002">
    <property type="protein sequence ID" value="MFD1834434.1"/>
    <property type="molecule type" value="Genomic_DNA"/>
</dbReference>
<accession>A0ABW4PUI6</accession>